<dbReference type="Pfam" id="PF00072">
    <property type="entry name" value="Response_reg"/>
    <property type="match status" value="1"/>
</dbReference>
<dbReference type="OMA" id="DNPMNME"/>
<dbReference type="eggNOG" id="KOG0519">
    <property type="taxonomic scope" value="Eukaryota"/>
</dbReference>
<proteinExistence type="predicted"/>
<evidence type="ECO:0000313" key="5">
    <source>
        <dbReference type="EMBL" id="EDO26995.1"/>
    </source>
</evidence>
<protein>
    <recommendedName>
        <fullName evidence="4">Response regulatory domain-containing protein</fullName>
    </recommendedName>
</protein>
<dbReference type="InterPro" id="IPR001789">
    <property type="entry name" value="Sig_transdc_resp-reg_receiver"/>
</dbReference>
<dbReference type="PhylomeDB" id="A7TAH7"/>
<evidence type="ECO:0000256" key="2">
    <source>
        <dbReference type="ARBA" id="ARBA00023012"/>
    </source>
</evidence>
<evidence type="ECO:0000256" key="1">
    <source>
        <dbReference type="ARBA" id="ARBA00022553"/>
    </source>
</evidence>
<dbReference type="HOGENOM" id="CLU_000445_69_12_1"/>
<organism evidence="5 6">
    <name type="scientific">Nematostella vectensis</name>
    <name type="common">Starlet sea anemone</name>
    <dbReference type="NCBI Taxonomy" id="45351"/>
    <lineage>
        <taxon>Eukaryota</taxon>
        <taxon>Metazoa</taxon>
        <taxon>Cnidaria</taxon>
        <taxon>Anthozoa</taxon>
        <taxon>Hexacorallia</taxon>
        <taxon>Actiniaria</taxon>
        <taxon>Edwardsiidae</taxon>
        <taxon>Nematostella</taxon>
    </lineage>
</organism>
<accession>A7TAH7</accession>
<dbReference type="SUPFAM" id="SSF52172">
    <property type="entry name" value="CheY-like"/>
    <property type="match status" value="1"/>
</dbReference>
<dbReference type="InParanoid" id="A7TAH7"/>
<gene>
    <name evidence="5" type="ORF">NEMVEDRAFT_v1g152409</name>
</gene>
<dbReference type="PROSITE" id="PS50110">
    <property type="entry name" value="RESPONSE_REGULATORY"/>
    <property type="match status" value="1"/>
</dbReference>
<dbReference type="PANTHER" id="PTHR45339:SF1">
    <property type="entry name" value="HYBRID SIGNAL TRANSDUCTION HISTIDINE KINASE J"/>
    <property type="match status" value="1"/>
</dbReference>
<dbReference type="Proteomes" id="UP000001593">
    <property type="component" value="Unassembled WGS sequence"/>
</dbReference>
<feature type="non-terminal residue" evidence="5">
    <location>
        <position position="1"/>
    </location>
</feature>
<feature type="domain" description="Response regulatory" evidence="4">
    <location>
        <begin position="1"/>
        <end position="114"/>
    </location>
</feature>
<dbReference type="EMBL" id="DS474137">
    <property type="protein sequence ID" value="EDO26995.1"/>
    <property type="molecule type" value="Genomic_DNA"/>
</dbReference>
<dbReference type="InterPro" id="IPR011006">
    <property type="entry name" value="CheY-like_superfamily"/>
</dbReference>
<evidence type="ECO:0000259" key="4">
    <source>
        <dbReference type="PROSITE" id="PS50110"/>
    </source>
</evidence>
<feature type="non-terminal residue" evidence="5">
    <location>
        <position position="114"/>
    </location>
</feature>
<dbReference type="SMART" id="SM00448">
    <property type="entry name" value="REC"/>
    <property type="match status" value="1"/>
</dbReference>
<dbReference type="PANTHER" id="PTHR45339">
    <property type="entry name" value="HYBRID SIGNAL TRANSDUCTION HISTIDINE KINASE J"/>
    <property type="match status" value="1"/>
</dbReference>
<evidence type="ECO:0000256" key="3">
    <source>
        <dbReference type="PROSITE-ProRule" id="PRU00169"/>
    </source>
</evidence>
<feature type="modified residue" description="4-aspartylphosphate" evidence="3">
    <location>
        <position position="49"/>
    </location>
</feature>
<dbReference type="Gene3D" id="3.40.50.2300">
    <property type="match status" value="1"/>
</dbReference>
<keyword evidence="1 3" id="KW-0597">Phosphoprotein</keyword>
<keyword evidence="2" id="KW-0902">Two-component regulatory system</keyword>
<keyword evidence="6" id="KW-1185">Reference proteome</keyword>
<evidence type="ECO:0000313" key="6">
    <source>
        <dbReference type="Proteomes" id="UP000001593"/>
    </source>
</evidence>
<reference evidence="5 6" key="1">
    <citation type="journal article" date="2007" name="Science">
        <title>Sea anemone genome reveals ancestral eumetazoan gene repertoire and genomic organization.</title>
        <authorList>
            <person name="Putnam N.H."/>
            <person name="Srivastava M."/>
            <person name="Hellsten U."/>
            <person name="Dirks B."/>
            <person name="Chapman J."/>
            <person name="Salamov A."/>
            <person name="Terry A."/>
            <person name="Shapiro H."/>
            <person name="Lindquist E."/>
            <person name="Kapitonov V.V."/>
            <person name="Jurka J."/>
            <person name="Genikhovich G."/>
            <person name="Grigoriev I.V."/>
            <person name="Lucas S.M."/>
            <person name="Steele R.E."/>
            <person name="Finnerty J.R."/>
            <person name="Technau U."/>
            <person name="Martindale M.Q."/>
            <person name="Rokhsar D.S."/>
        </authorList>
    </citation>
    <scope>NUCLEOTIDE SEQUENCE [LARGE SCALE GENOMIC DNA]</scope>
    <source>
        <strain evidence="6">CH2 X CH6</strain>
    </source>
</reference>
<dbReference type="CDD" id="cd17546">
    <property type="entry name" value="REC_hyHK_CKI1_RcsC-like"/>
    <property type="match status" value="1"/>
</dbReference>
<dbReference type="AlphaFoldDB" id="A7TAH7"/>
<sequence length="114" mass="12295">VLVVDDGSENRELIQLVLAGVGIQSTTAVHGLEGLTLAQQGDYDLILMDVQMPVMDGYTAVAKMRELGVEIPVVALTAHAMKGIEQRCLSAGYSHYMTKPIDINALLKLMAELL</sequence>
<dbReference type="STRING" id="45351.A7TAH7"/>
<name>A7TAH7_NEMVE</name>
<dbReference type="GO" id="GO:0000160">
    <property type="term" value="P:phosphorelay signal transduction system"/>
    <property type="evidence" value="ECO:0007669"/>
    <property type="project" value="UniProtKB-KW"/>
</dbReference>